<name>A0A1F7RTI7_9BACT</name>
<evidence type="ECO:0008006" key="4">
    <source>
        <dbReference type="Google" id="ProtNLM"/>
    </source>
</evidence>
<reference evidence="2 3" key="1">
    <citation type="journal article" date="2016" name="Nat. Commun.">
        <title>Thousands of microbial genomes shed light on interconnected biogeochemical processes in an aquifer system.</title>
        <authorList>
            <person name="Anantharaman K."/>
            <person name="Brown C.T."/>
            <person name="Hug L.A."/>
            <person name="Sharon I."/>
            <person name="Castelle C.J."/>
            <person name="Probst A.J."/>
            <person name="Thomas B.C."/>
            <person name="Singh A."/>
            <person name="Wilkins M.J."/>
            <person name="Karaoz U."/>
            <person name="Brodie E.L."/>
            <person name="Williams K.H."/>
            <person name="Hubbard S.S."/>
            <person name="Banfield J.F."/>
        </authorList>
    </citation>
    <scope>NUCLEOTIDE SEQUENCE [LARGE SCALE GENOMIC DNA]</scope>
</reference>
<dbReference type="InterPro" id="IPR052384">
    <property type="entry name" value="TMTC_O-mannosyltransferase"/>
</dbReference>
<dbReference type="EMBL" id="MGDD01000201">
    <property type="protein sequence ID" value="OGL44862.1"/>
    <property type="molecule type" value="Genomic_DNA"/>
</dbReference>
<evidence type="ECO:0000313" key="3">
    <source>
        <dbReference type="Proteomes" id="UP000179266"/>
    </source>
</evidence>
<feature type="transmembrane region" description="Helical" evidence="1">
    <location>
        <begin position="300"/>
        <end position="318"/>
    </location>
</feature>
<sequence length="498" mass="57903">MKRYFFIACPLFFFITLFLYGSMLNNFFISDDFLWMENAWKIDNDLLRMLNTQSVGHAFFRPIVQLSFWICYKLFGLDSTGFYWFNILNHSANIVLFGAIIYVLYRKLWMAVSGGLIFLINGAYAESVLWLSGRTELIAGFFALATVLNILLFYQKDKTRFFFISILTCILTLGSKETYITLPFVAALIHWVSLKKKYKSFYANHWFVYVSPYFILLGLYIVLHGLTFQFSGAQVFNLQSYDFLKFFMNTYKAVETAFMFQFSEPVKPNIWGSMIIFFVAELLVIFVIGKKFEYIRTDTAIFNLMIFLISPYTMFVIINSWRMYIPAMLLALFLVNTVSQSFSLSSGIYFKTIITATWIILFTGAFISGRSGINEMEMQYHASTNKLRQYFNTIIEKYPTLPKNSRIYTNAFYSTNYLEKYYGNDVHVNTFSRTGSELANPDSTELGENAVETPVKATLVLDSNKDILLRVKELGQEMVHIFVLRKGKLEEISAEYLR</sequence>
<dbReference type="GO" id="GO:0000030">
    <property type="term" value="F:mannosyltransferase activity"/>
    <property type="evidence" value="ECO:0007669"/>
    <property type="project" value="TreeGrafter"/>
</dbReference>
<dbReference type="AlphaFoldDB" id="A0A1F7RTI7"/>
<feature type="transmembrane region" description="Helical" evidence="1">
    <location>
        <begin position="137"/>
        <end position="155"/>
    </location>
</feature>
<comment type="caution">
    <text evidence="2">The sequence shown here is derived from an EMBL/GenBank/DDBJ whole genome shotgun (WGS) entry which is preliminary data.</text>
</comment>
<accession>A0A1F7RTI7</accession>
<feature type="transmembrane region" description="Helical" evidence="1">
    <location>
        <begin position="82"/>
        <end position="102"/>
    </location>
</feature>
<organism evidence="2 3">
    <name type="scientific">Candidatus Schekmanbacteria bacterium RBG_13_48_7</name>
    <dbReference type="NCBI Taxonomy" id="1817878"/>
    <lineage>
        <taxon>Bacteria</taxon>
        <taxon>Candidatus Schekmaniibacteriota</taxon>
    </lineage>
</organism>
<dbReference type="PANTHER" id="PTHR44216">
    <property type="entry name" value="PROTEIN O-MANNOSYL-TRANSFERASE TMTC2"/>
    <property type="match status" value="1"/>
</dbReference>
<feature type="transmembrane region" description="Helical" evidence="1">
    <location>
        <begin position="108"/>
        <end position="125"/>
    </location>
</feature>
<dbReference type="Proteomes" id="UP000179266">
    <property type="component" value="Unassembled WGS sequence"/>
</dbReference>
<keyword evidence="1" id="KW-0472">Membrane</keyword>
<evidence type="ECO:0000313" key="2">
    <source>
        <dbReference type="EMBL" id="OGL44862.1"/>
    </source>
</evidence>
<gene>
    <name evidence="2" type="ORF">A2161_12125</name>
</gene>
<protein>
    <recommendedName>
        <fullName evidence="4">Glycosyltransferase RgtA/B/C/D-like domain-containing protein</fullName>
    </recommendedName>
</protein>
<feature type="transmembrane region" description="Helical" evidence="1">
    <location>
        <begin position="206"/>
        <end position="226"/>
    </location>
</feature>
<evidence type="ECO:0000256" key="1">
    <source>
        <dbReference type="SAM" id="Phobius"/>
    </source>
</evidence>
<feature type="transmembrane region" description="Helical" evidence="1">
    <location>
        <begin position="270"/>
        <end position="288"/>
    </location>
</feature>
<proteinExistence type="predicted"/>
<keyword evidence="1" id="KW-1133">Transmembrane helix</keyword>
<dbReference type="PANTHER" id="PTHR44216:SF3">
    <property type="entry name" value="PROTEIN O-MANNOSYL-TRANSFERASE TMTC2"/>
    <property type="match status" value="1"/>
</dbReference>
<keyword evidence="1" id="KW-0812">Transmembrane</keyword>
<dbReference type="GO" id="GO:0035269">
    <property type="term" value="P:protein O-linked glycosylation via mannose"/>
    <property type="evidence" value="ECO:0007669"/>
    <property type="project" value="TreeGrafter"/>
</dbReference>
<feature type="transmembrane region" description="Helical" evidence="1">
    <location>
        <begin position="349"/>
        <end position="369"/>
    </location>
</feature>
<feature type="transmembrane region" description="Helical" evidence="1">
    <location>
        <begin position="7"/>
        <end position="29"/>
    </location>
</feature>